<proteinExistence type="predicted"/>
<name>A0AA39R8C0_9LECA</name>
<dbReference type="Pfam" id="PF00651">
    <property type="entry name" value="BTB"/>
    <property type="match status" value="1"/>
</dbReference>
<dbReference type="CDD" id="cd18186">
    <property type="entry name" value="BTB_POZ_ZBTB_KLHL-like"/>
    <property type="match status" value="1"/>
</dbReference>
<dbReference type="AlphaFoldDB" id="A0AA39R8C0"/>
<keyword evidence="3" id="KW-1185">Reference proteome</keyword>
<accession>A0AA39R8C0</accession>
<protein>
    <recommendedName>
        <fullName evidence="1">BTB domain-containing protein</fullName>
    </recommendedName>
</protein>
<dbReference type="Gene3D" id="3.30.710.10">
    <property type="entry name" value="Potassium Channel Kv1.1, Chain A"/>
    <property type="match status" value="1"/>
</dbReference>
<organism evidence="2 3">
    <name type="scientific">Cladonia borealis</name>
    <dbReference type="NCBI Taxonomy" id="184061"/>
    <lineage>
        <taxon>Eukaryota</taxon>
        <taxon>Fungi</taxon>
        <taxon>Dikarya</taxon>
        <taxon>Ascomycota</taxon>
        <taxon>Pezizomycotina</taxon>
        <taxon>Lecanoromycetes</taxon>
        <taxon>OSLEUM clade</taxon>
        <taxon>Lecanoromycetidae</taxon>
        <taxon>Lecanorales</taxon>
        <taxon>Lecanorineae</taxon>
        <taxon>Cladoniaceae</taxon>
        <taxon>Cladonia</taxon>
    </lineage>
</organism>
<evidence type="ECO:0000313" key="3">
    <source>
        <dbReference type="Proteomes" id="UP001166286"/>
    </source>
</evidence>
<feature type="domain" description="BTB" evidence="1">
    <location>
        <begin position="22"/>
        <end position="91"/>
    </location>
</feature>
<reference evidence="2" key="1">
    <citation type="submission" date="2023-03" db="EMBL/GenBank/DDBJ databases">
        <title>Complete genome of Cladonia borealis.</title>
        <authorList>
            <person name="Park H."/>
        </authorList>
    </citation>
    <scope>NUCLEOTIDE SEQUENCE</scope>
    <source>
        <strain evidence="2">ANT050790</strain>
    </source>
</reference>
<evidence type="ECO:0000313" key="2">
    <source>
        <dbReference type="EMBL" id="KAK0515926.1"/>
    </source>
</evidence>
<dbReference type="InterPro" id="IPR011333">
    <property type="entry name" value="SKP1/BTB/POZ_sf"/>
</dbReference>
<dbReference type="PANTHER" id="PTHR47843">
    <property type="entry name" value="BTB DOMAIN-CONTAINING PROTEIN-RELATED"/>
    <property type="match status" value="1"/>
</dbReference>
<dbReference type="Proteomes" id="UP001166286">
    <property type="component" value="Unassembled WGS sequence"/>
</dbReference>
<comment type="caution">
    <text evidence="2">The sequence shown here is derived from an EMBL/GenBank/DDBJ whole genome shotgun (WGS) entry which is preliminary data.</text>
</comment>
<sequence>MSTSKTPEGSTSPKKPKFAHVKTVTLYVGKDKVDFQVHEDTLFEASPLFRKAFTSEPEEDSEQVWDFADDDPGLFGHLIACIYSKSFNMDIFEDAKSAG</sequence>
<dbReference type="InterPro" id="IPR000210">
    <property type="entry name" value="BTB/POZ_dom"/>
</dbReference>
<dbReference type="PROSITE" id="PS50097">
    <property type="entry name" value="BTB"/>
    <property type="match status" value="1"/>
</dbReference>
<dbReference type="EMBL" id="JAFEKC020000003">
    <property type="protein sequence ID" value="KAK0515926.1"/>
    <property type="molecule type" value="Genomic_DNA"/>
</dbReference>
<gene>
    <name evidence="2" type="ORF">JMJ35_001960</name>
</gene>
<dbReference type="SUPFAM" id="SSF54695">
    <property type="entry name" value="POZ domain"/>
    <property type="match status" value="1"/>
</dbReference>
<evidence type="ECO:0000259" key="1">
    <source>
        <dbReference type="PROSITE" id="PS50097"/>
    </source>
</evidence>